<dbReference type="EMBL" id="VYWO01000001">
    <property type="protein sequence ID" value="KAA9302361.1"/>
    <property type="molecule type" value="Genomic_DNA"/>
</dbReference>
<sequence>MQVGRSIRWGQANAGDFAYGSQIIWQSPDEVYFENALMPSGKQITSWSSRSFFQMTKESAKLPLLRRGAAYQLFFLGQSSPQARVFFKVSFYDYYGSLIEESYLRKRGDYFKVPENYNAYAITMQNGGCRAVDFRQIILRAYEEKRAGDFEQAYALHVGTKTKYLIFDELGNGPQIASLRGSHTPYSYITSRLSKGQLYLREEARELVDQAYRKQDQLTLVGYGPISNIAALYHGERLSCPTLITEDLLTEADYLSLHASLGLDQTLKGALANYKDLLHRDGVRIYAPGQLQSTESVSAFLQDYKPQLKHLGHEGEFDAKI</sequence>
<evidence type="ECO:0000313" key="2">
    <source>
        <dbReference type="Proteomes" id="UP000327148"/>
    </source>
</evidence>
<dbReference type="GO" id="GO:0015031">
    <property type="term" value="P:protein transport"/>
    <property type="evidence" value="ECO:0007669"/>
    <property type="project" value="InterPro"/>
</dbReference>
<comment type="caution">
    <text evidence="1">The sequence shown here is derived from an EMBL/GenBank/DDBJ whole genome shotgun (WGS) entry which is preliminary data.</text>
</comment>
<protein>
    <submittedName>
        <fullName evidence="1">Accessory Sec system protein Asp3</fullName>
    </submittedName>
</protein>
<proteinExistence type="predicted"/>
<dbReference type="AlphaFoldDB" id="A0A5N1GQN1"/>
<accession>A0A5N1GQN1</accession>
<dbReference type="Proteomes" id="UP000327148">
    <property type="component" value="Unassembled WGS sequence"/>
</dbReference>
<reference evidence="1 2" key="1">
    <citation type="submission" date="2019-09" db="EMBL/GenBank/DDBJ databases">
        <title>Draft genome sequence assemblies of isolates from the urinary tract.</title>
        <authorList>
            <person name="Mores C.R."/>
            <person name="Putonti C."/>
            <person name="Wolfe A.J."/>
        </authorList>
    </citation>
    <scope>NUCLEOTIDE SEQUENCE [LARGE SCALE GENOMIC DNA]</scope>
    <source>
        <strain evidence="1 2">UMB623</strain>
    </source>
</reference>
<name>A0A5N1GQN1_9LACT</name>
<evidence type="ECO:0000313" key="1">
    <source>
        <dbReference type="EMBL" id="KAA9302361.1"/>
    </source>
</evidence>
<organism evidence="1 2">
    <name type="scientific">Aerococcus sanguinicola</name>
    <dbReference type="NCBI Taxonomy" id="119206"/>
    <lineage>
        <taxon>Bacteria</taxon>
        <taxon>Bacillati</taxon>
        <taxon>Bacillota</taxon>
        <taxon>Bacilli</taxon>
        <taxon>Lactobacillales</taxon>
        <taxon>Aerococcaceae</taxon>
        <taxon>Aerococcus</taxon>
    </lineage>
</organism>
<gene>
    <name evidence="1" type="primary">asp3</name>
    <name evidence="1" type="ORF">F6I03_03850</name>
</gene>
<dbReference type="OrthoDB" id="2042927at2"/>
<dbReference type="RefSeq" id="WP_070430494.1">
    <property type="nucleotide sequence ID" value="NZ_VYWO01000001.1"/>
</dbReference>
<dbReference type="NCBIfam" id="TIGR03711">
    <property type="entry name" value="acc_sec_asp3"/>
    <property type="match status" value="1"/>
</dbReference>
<dbReference type="InterPro" id="IPR022259">
    <property type="entry name" value="Acessory_Sec_prot_Asp3"/>
</dbReference>
<dbReference type="Pfam" id="PF15432">
    <property type="entry name" value="Sec-ASP3"/>
    <property type="match status" value="1"/>
</dbReference>